<dbReference type="EMBL" id="CP036291">
    <property type="protein sequence ID" value="QDU91722.1"/>
    <property type="molecule type" value="Genomic_DNA"/>
</dbReference>
<dbReference type="InterPro" id="IPR036388">
    <property type="entry name" value="WH-like_DNA-bd_sf"/>
</dbReference>
<dbReference type="Pfam" id="PF02082">
    <property type="entry name" value="Rrf2"/>
    <property type="match status" value="1"/>
</dbReference>
<dbReference type="OrthoDB" id="9808360at2"/>
<name>A0A518DJV2_9BACT</name>
<organism evidence="1 2">
    <name type="scientific">Pirellulimonas nuda</name>
    <dbReference type="NCBI Taxonomy" id="2528009"/>
    <lineage>
        <taxon>Bacteria</taxon>
        <taxon>Pseudomonadati</taxon>
        <taxon>Planctomycetota</taxon>
        <taxon>Planctomycetia</taxon>
        <taxon>Pirellulales</taxon>
        <taxon>Lacipirellulaceae</taxon>
        <taxon>Pirellulimonas</taxon>
    </lineage>
</organism>
<evidence type="ECO:0000313" key="2">
    <source>
        <dbReference type="Proteomes" id="UP000317429"/>
    </source>
</evidence>
<accession>A0A518DJV2</accession>
<evidence type="ECO:0000313" key="1">
    <source>
        <dbReference type="EMBL" id="QDU91722.1"/>
    </source>
</evidence>
<dbReference type="Gene3D" id="1.10.10.10">
    <property type="entry name" value="Winged helix-like DNA-binding domain superfamily/Winged helix DNA-binding domain"/>
    <property type="match status" value="1"/>
</dbReference>
<dbReference type="InterPro" id="IPR030489">
    <property type="entry name" value="TR_Rrf2-type_CS"/>
</dbReference>
<dbReference type="PANTHER" id="PTHR33221">
    <property type="entry name" value="WINGED HELIX-TURN-HELIX TRANSCRIPTIONAL REGULATOR, RRF2 FAMILY"/>
    <property type="match status" value="1"/>
</dbReference>
<gene>
    <name evidence="1" type="primary">cymR_2</name>
    <name evidence="1" type="ORF">Pla175_51520</name>
</gene>
<dbReference type="RefSeq" id="WP_145291879.1">
    <property type="nucleotide sequence ID" value="NZ_CP036291.1"/>
</dbReference>
<dbReference type="AlphaFoldDB" id="A0A518DJV2"/>
<dbReference type="GO" id="GO:0003700">
    <property type="term" value="F:DNA-binding transcription factor activity"/>
    <property type="evidence" value="ECO:0007669"/>
    <property type="project" value="TreeGrafter"/>
</dbReference>
<proteinExistence type="predicted"/>
<sequence>MQRLSAKAQYACQAMLQLAADATLECPTTIRRLADIQQLPERFLVQVLSELKRAGLVASTRGAAGGYRLARDRGDISLWDVIVAVDGEAKREAAPGQPLAELLEAELGEAEQAYRECLESSSLGALLDKATLSPMWHI</sequence>
<dbReference type="PANTHER" id="PTHR33221:SF15">
    <property type="entry name" value="HTH-TYPE TRANSCRIPTIONAL REGULATOR YWGB-RELATED"/>
    <property type="match status" value="1"/>
</dbReference>
<dbReference type="SUPFAM" id="SSF46785">
    <property type="entry name" value="Winged helix' DNA-binding domain"/>
    <property type="match status" value="1"/>
</dbReference>
<protein>
    <submittedName>
        <fullName evidence="1">HTH-type transcriptional regulator CymR</fullName>
    </submittedName>
</protein>
<dbReference type="GO" id="GO:0005829">
    <property type="term" value="C:cytosol"/>
    <property type="evidence" value="ECO:0007669"/>
    <property type="project" value="TreeGrafter"/>
</dbReference>
<dbReference type="NCBIfam" id="TIGR00738">
    <property type="entry name" value="rrf2_super"/>
    <property type="match status" value="1"/>
</dbReference>
<dbReference type="PROSITE" id="PS01332">
    <property type="entry name" value="HTH_RRF2_1"/>
    <property type="match status" value="1"/>
</dbReference>
<dbReference type="InterPro" id="IPR000944">
    <property type="entry name" value="Tscrpt_reg_Rrf2"/>
</dbReference>
<dbReference type="KEGG" id="pnd:Pla175_51520"/>
<dbReference type="InterPro" id="IPR036390">
    <property type="entry name" value="WH_DNA-bd_sf"/>
</dbReference>
<dbReference type="Proteomes" id="UP000317429">
    <property type="component" value="Chromosome"/>
</dbReference>
<keyword evidence="2" id="KW-1185">Reference proteome</keyword>
<dbReference type="PROSITE" id="PS51197">
    <property type="entry name" value="HTH_RRF2_2"/>
    <property type="match status" value="1"/>
</dbReference>
<reference evidence="1 2" key="1">
    <citation type="submission" date="2019-02" db="EMBL/GenBank/DDBJ databases">
        <title>Deep-cultivation of Planctomycetes and their phenomic and genomic characterization uncovers novel biology.</title>
        <authorList>
            <person name="Wiegand S."/>
            <person name="Jogler M."/>
            <person name="Boedeker C."/>
            <person name="Pinto D."/>
            <person name="Vollmers J."/>
            <person name="Rivas-Marin E."/>
            <person name="Kohn T."/>
            <person name="Peeters S.H."/>
            <person name="Heuer A."/>
            <person name="Rast P."/>
            <person name="Oberbeckmann S."/>
            <person name="Bunk B."/>
            <person name="Jeske O."/>
            <person name="Meyerdierks A."/>
            <person name="Storesund J.E."/>
            <person name="Kallscheuer N."/>
            <person name="Luecker S."/>
            <person name="Lage O.M."/>
            <person name="Pohl T."/>
            <person name="Merkel B.J."/>
            <person name="Hornburger P."/>
            <person name="Mueller R.-W."/>
            <person name="Bruemmer F."/>
            <person name="Labrenz M."/>
            <person name="Spormann A.M."/>
            <person name="Op den Camp H."/>
            <person name="Overmann J."/>
            <person name="Amann R."/>
            <person name="Jetten M.S.M."/>
            <person name="Mascher T."/>
            <person name="Medema M.H."/>
            <person name="Devos D.P."/>
            <person name="Kaster A.-K."/>
            <person name="Ovreas L."/>
            <person name="Rohde M."/>
            <person name="Galperin M.Y."/>
            <person name="Jogler C."/>
        </authorList>
    </citation>
    <scope>NUCLEOTIDE SEQUENCE [LARGE SCALE GENOMIC DNA]</scope>
    <source>
        <strain evidence="1 2">Pla175</strain>
    </source>
</reference>